<dbReference type="InterPro" id="IPR041583">
    <property type="entry name" value="TetR_C_31"/>
</dbReference>
<accession>A0A6P1CUE8</accession>
<reference evidence="4 5" key="1">
    <citation type="submission" date="2020-01" db="EMBL/GenBank/DDBJ databases">
        <title>Genetics and antimicrobial susceptibilities of Nocardia species isolated from the soil; a comparison with species isolated from humans.</title>
        <authorList>
            <person name="Carrasco G."/>
            <person name="Monzon S."/>
            <person name="Sansegundo M."/>
            <person name="Garcia E."/>
            <person name="Garrido N."/>
            <person name="Medina M.J."/>
            <person name="Villalon P."/>
            <person name="Ramirez-Arocha A.C."/>
            <person name="Jimenez P."/>
            <person name="Cuesta I."/>
            <person name="Valdezate S."/>
        </authorList>
    </citation>
    <scope>NUCLEOTIDE SEQUENCE [LARGE SCALE GENOMIC DNA]</scope>
    <source>
        <strain evidence="4 5">CNM20110626</strain>
    </source>
</reference>
<dbReference type="PANTHER" id="PTHR30055:SF231">
    <property type="entry name" value="TRANSCRIPTIONAL REGULATORY PROTEIN (PROBABLY DEOR-FAMILY)-RELATED"/>
    <property type="match status" value="1"/>
</dbReference>
<dbReference type="Pfam" id="PF17940">
    <property type="entry name" value="TetR_C_31"/>
    <property type="match status" value="1"/>
</dbReference>
<dbReference type="PANTHER" id="PTHR30055">
    <property type="entry name" value="HTH-TYPE TRANSCRIPTIONAL REGULATOR RUTR"/>
    <property type="match status" value="1"/>
</dbReference>
<name>A0A6P1CUE8_9NOCA</name>
<dbReference type="EMBL" id="JAAGVB010000041">
    <property type="protein sequence ID" value="NEW35283.1"/>
    <property type="molecule type" value="Genomic_DNA"/>
</dbReference>
<evidence type="ECO:0000313" key="5">
    <source>
        <dbReference type="Proteomes" id="UP000471166"/>
    </source>
</evidence>
<feature type="DNA-binding region" description="H-T-H motif" evidence="2">
    <location>
        <begin position="33"/>
        <end position="52"/>
    </location>
</feature>
<dbReference type="SUPFAM" id="SSF46689">
    <property type="entry name" value="Homeodomain-like"/>
    <property type="match status" value="1"/>
</dbReference>
<dbReference type="Pfam" id="PF00440">
    <property type="entry name" value="TetR_N"/>
    <property type="match status" value="1"/>
</dbReference>
<dbReference type="InterPro" id="IPR050109">
    <property type="entry name" value="HTH-type_TetR-like_transc_reg"/>
</dbReference>
<evidence type="ECO:0000256" key="2">
    <source>
        <dbReference type="PROSITE-ProRule" id="PRU00335"/>
    </source>
</evidence>
<proteinExistence type="predicted"/>
<dbReference type="GO" id="GO:0003700">
    <property type="term" value="F:DNA-binding transcription factor activity"/>
    <property type="evidence" value="ECO:0007669"/>
    <property type="project" value="TreeGrafter"/>
</dbReference>
<comment type="caution">
    <text evidence="4">The sequence shown here is derived from an EMBL/GenBank/DDBJ whole genome shotgun (WGS) entry which is preliminary data.</text>
</comment>
<dbReference type="InterPro" id="IPR001647">
    <property type="entry name" value="HTH_TetR"/>
</dbReference>
<dbReference type="Gene3D" id="1.10.357.10">
    <property type="entry name" value="Tetracycline Repressor, domain 2"/>
    <property type="match status" value="1"/>
</dbReference>
<dbReference type="AlphaFoldDB" id="A0A6P1CUE8"/>
<dbReference type="InterPro" id="IPR009057">
    <property type="entry name" value="Homeodomain-like_sf"/>
</dbReference>
<gene>
    <name evidence="4" type="ORF">GV791_22340</name>
</gene>
<evidence type="ECO:0000313" key="4">
    <source>
        <dbReference type="EMBL" id="NEW35283.1"/>
    </source>
</evidence>
<dbReference type="RefSeq" id="WP_163846463.1">
    <property type="nucleotide sequence ID" value="NZ_AP026975.1"/>
</dbReference>
<feature type="domain" description="HTH tetR-type" evidence="3">
    <location>
        <begin position="10"/>
        <end position="70"/>
    </location>
</feature>
<evidence type="ECO:0000256" key="1">
    <source>
        <dbReference type="ARBA" id="ARBA00023125"/>
    </source>
</evidence>
<dbReference type="PROSITE" id="PS50977">
    <property type="entry name" value="HTH_TETR_2"/>
    <property type="match status" value="1"/>
</dbReference>
<dbReference type="Proteomes" id="UP000471166">
    <property type="component" value="Unassembled WGS sequence"/>
</dbReference>
<evidence type="ECO:0000259" key="3">
    <source>
        <dbReference type="PROSITE" id="PS50977"/>
    </source>
</evidence>
<sequence>MQARTEHRTADRRLLIADAAIELVAAEGIRALTHRAVDSAMALPPGSTSYYFRTKRALLEAMVTHITEVTRADFTTTFTEPPPTHRPRQEILDELAAGIGAWLDRMLAHRRAHLVVRYALTIELSADPELRARLVGSLFSHARARTLLEQLGADEPDTAAADFIAVIEGITFDRFAGARADLPAGTPQSAAQLAGVLRNYLGGALCTPLDPAAMHRELHGRGKRREDLSAM</sequence>
<keyword evidence="1 2" id="KW-0238">DNA-binding</keyword>
<organism evidence="4 5">
    <name type="scientific">Nocardia cyriacigeorgica</name>
    <dbReference type="NCBI Taxonomy" id="135487"/>
    <lineage>
        <taxon>Bacteria</taxon>
        <taxon>Bacillati</taxon>
        <taxon>Actinomycetota</taxon>
        <taxon>Actinomycetes</taxon>
        <taxon>Mycobacteriales</taxon>
        <taxon>Nocardiaceae</taxon>
        <taxon>Nocardia</taxon>
    </lineage>
</organism>
<dbReference type="GO" id="GO:0000976">
    <property type="term" value="F:transcription cis-regulatory region binding"/>
    <property type="evidence" value="ECO:0007669"/>
    <property type="project" value="TreeGrafter"/>
</dbReference>
<protein>
    <submittedName>
        <fullName evidence="4">TetR family transcriptional regulator</fullName>
    </submittedName>
</protein>